<organism evidence="1 2">
    <name type="scientific">Metabacillus herbersteinensis</name>
    <dbReference type="NCBI Taxonomy" id="283816"/>
    <lineage>
        <taxon>Bacteria</taxon>
        <taxon>Bacillati</taxon>
        <taxon>Bacillota</taxon>
        <taxon>Bacilli</taxon>
        <taxon>Bacillales</taxon>
        <taxon>Bacillaceae</taxon>
        <taxon>Metabacillus</taxon>
    </lineage>
</organism>
<gene>
    <name evidence="1" type="ORF">ACFFIX_09800</name>
</gene>
<evidence type="ECO:0000313" key="1">
    <source>
        <dbReference type="EMBL" id="MFC0271747.1"/>
    </source>
</evidence>
<evidence type="ECO:0000313" key="2">
    <source>
        <dbReference type="Proteomes" id="UP001589854"/>
    </source>
</evidence>
<accession>A0ABV6GDJ3</accession>
<dbReference type="RefSeq" id="WP_378933223.1">
    <property type="nucleotide sequence ID" value="NZ_JBHLVO010000006.1"/>
</dbReference>
<sequence length="67" mass="7712">MTNLILEKGNQQTVVYVLDRFIKAEIESNQIIAITRTMKNNFGVTTEDEAEKLVKWYLTSLGYLTVD</sequence>
<dbReference type="EMBL" id="JBHLVO010000006">
    <property type="protein sequence ID" value="MFC0271747.1"/>
    <property type="molecule type" value="Genomic_DNA"/>
</dbReference>
<reference evidence="1 2" key="1">
    <citation type="submission" date="2024-09" db="EMBL/GenBank/DDBJ databases">
        <authorList>
            <person name="Sun Q."/>
            <person name="Mori K."/>
        </authorList>
    </citation>
    <scope>NUCLEOTIDE SEQUENCE [LARGE SCALE GENOMIC DNA]</scope>
    <source>
        <strain evidence="1 2">CCM 7228</strain>
    </source>
</reference>
<name>A0ABV6GDJ3_9BACI</name>
<proteinExistence type="predicted"/>
<protein>
    <submittedName>
        <fullName evidence="1">Uncharacterized protein</fullName>
    </submittedName>
</protein>
<keyword evidence="2" id="KW-1185">Reference proteome</keyword>
<comment type="caution">
    <text evidence="1">The sequence shown here is derived from an EMBL/GenBank/DDBJ whole genome shotgun (WGS) entry which is preliminary data.</text>
</comment>
<dbReference type="Proteomes" id="UP001589854">
    <property type="component" value="Unassembled WGS sequence"/>
</dbReference>